<dbReference type="PANTHER" id="PTHR44943">
    <property type="entry name" value="CELLULOSE SYNTHASE OPERON PROTEIN C"/>
    <property type="match status" value="1"/>
</dbReference>
<dbReference type="Proteomes" id="UP000245657">
    <property type="component" value="Unassembled WGS sequence"/>
</dbReference>
<accession>A0A2V2NG66</accession>
<dbReference type="Gene3D" id="1.25.40.10">
    <property type="entry name" value="Tetratricopeptide repeat domain"/>
    <property type="match status" value="1"/>
</dbReference>
<proteinExistence type="predicted"/>
<feature type="repeat" description="TPR" evidence="3">
    <location>
        <begin position="60"/>
        <end position="93"/>
    </location>
</feature>
<dbReference type="AlphaFoldDB" id="A0A2V2NG66"/>
<name>A0A2V2NG66_9EURY</name>
<dbReference type="InterPro" id="IPR051685">
    <property type="entry name" value="Ycf3/AcsC/BcsC/TPR_MFPF"/>
</dbReference>
<dbReference type="EMBL" id="QGMY01000002">
    <property type="protein sequence ID" value="PWR74313.1"/>
    <property type="molecule type" value="Genomic_DNA"/>
</dbReference>
<dbReference type="SMART" id="SM00028">
    <property type="entry name" value="TPR"/>
    <property type="match status" value="3"/>
</dbReference>
<dbReference type="SUPFAM" id="SSF48452">
    <property type="entry name" value="TPR-like"/>
    <property type="match status" value="1"/>
</dbReference>
<protein>
    <submittedName>
        <fullName evidence="4">Uncharacterized protein</fullName>
    </submittedName>
</protein>
<gene>
    <name evidence="4" type="ORF">DK846_03975</name>
</gene>
<comment type="caution">
    <text evidence="4">The sequence shown here is derived from an EMBL/GenBank/DDBJ whole genome shotgun (WGS) entry which is preliminary data.</text>
</comment>
<organism evidence="4 5">
    <name type="scientific">Methanospirillum lacunae</name>
    <dbReference type="NCBI Taxonomy" id="668570"/>
    <lineage>
        <taxon>Archaea</taxon>
        <taxon>Methanobacteriati</taxon>
        <taxon>Methanobacteriota</taxon>
        <taxon>Stenosarchaea group</taxon>
        <taxon>Methanomicrobia</taxon>
        <taxon>Methanomicrobiales</taxon>
        <taxon>Methanospirillaceae</taxon>
        <taxon>Methanospirillum</taxon>
    </lineage>
</organism>
<keyword evidence="5" id="KW-1185">Reference proteome</keyword>
<dbReference type="InterPro" id="IPR011990">
    <property type="entry name" value="TPR-like_helical_dom_sf"/>
</dbReference>
<keyword evidence="1" id="KW-0677">Repeat</keyword>
<evidence type="ECO:0000256" key="2">
    <source>
        <dbReference type="ARBA" id="ARBA00022803"/>
    </source>
</evidence>
<dbReference type="Pfam" id="PF13432">
    <property type="entry name" value="TPR_16"/>
    <property type="match status" value="1"/>
</dbReference>
<evidence type="ECO:0000256" key="3">
    <source>
        <dbReference type="PROSITE-ProRule" id="PRU00339"/>
    </source>
</evidence>
<sequence length="127" mass="14371">MKKELIIGSLLLFMAVVIGGVTAETFEDYMSKALTFENQQRYTQAIDNYDLALKLNSTNIDAQYQKALDLYKAKRFSESLAAFKKTTELNPKNASAWYYQGIINEQQGNKDDALDANNKARLLGYIV</sequence>
<dbReference type="RefSeq" id="WP_109967592.1">
    <property type="nucleotide sequence ID" value="NZ_CP176093.1"/>
</dbReference>
<dbReference type="GeneID" id="97549694"/>
<reference evidence="4 5" key="1">
    <citation type="submission" date="2018-05" db="EMBL/GenBank/DDBJ databases">
        <title>Draft genome of Methanospirillum lacunae Ki8-1.</title>
        <authorList>
            <person name="Dueholm M.S."/>
            <person name="Nielsen P.H."/>
            <person name="Bakmann L.F."/>
            <person name="Otzen D.E."/>
        </authorList>
    </citation>
    <scope>NUCLEOTIDE SEQUENCE [LARGE SCALE GENOMIC DNA]</scope>
    <source>
        <strain evidence="4 5">Ki8-1</strain>
    </source>
</reference>
<dbReference type="PROSITE" id="PS50005">
    <property type="entry name" value="TPR"/>
    <property type="match status" value="1"/>
</dbReference>
<dbReference type="OrthoDB" id="115601at2157"/>
<evidence type="ECO:0000313" key="4">
    <source>
        <dbReference type="EMBL" id="PWR74313.1"/>
    </source>
</evidence>
<dbReference type="PANTHER" id="PTHR44943:SF8">
    <property type="entry name" value="TPR REPEAT-CONTAINING PROTEIN MJ0263"/>
    <property type="match status" value="1"/>
</dbReference>
<evidence type="ECO:0000256" key="1">
    <source>
        <dbReference type="ARBA" id="ARBA00022737"/>
    </source>
</evidence>
<keyword evidence="2 3" id="KW-0802">TPR repeat</keyword>
<dbReference type="InterPro" id="IPR019734">
    <property type="entry name" value="TPR_rpt"/>
</dbReference>
<evidence type="ECO:0000313" key="5">
    <source>
        <dbReference type="Proteomes" id="UP000245657"/>
    </source>
</evidence>